<accession>A0A1H9FRL2</accession>
<reference evidence="1 2" key="1">
    <citation type="submission" date="2016-10" db="EMBL/GenBank/DDBJ databases">
        <authorList>
            <person name="de Groot N.N."/>
        </authorList>
    </citation>
    <scope>NUCLEOTIDE SEQUENCE [LARGE SCALE GENOMIC DNA]</scope>
    <source>
        <strain evidence="1 2">B25</strain>
    </source>
</reference>
<dbReference type="AlphaFoldDB" id="A0A1H9FRL2"/>
<gene>
    <name evidence="1" type="ORF">SAMN04487977_104122</name>
</gene>
<organism evidence="1 2">
    <name type="scientific">Treponema bryantii</name>
    <dbReference type="NCBI Taxonomy" id="163"/>
    <lineage>
        <taxon>Bacteria</taxon>
        <taxon>Pseudomonadati</taxon>
        <taxon>Spirochaetota</taxon>
        <taxon>Spirochaetia</taxon>
        <taxon>Spirochaetales</taxon>
        <taxon>Treponemataceae</taxon>
        <taxon>Treponema</taxon>
    </lineage>
</organism>
<proteinExistence type="predicted"/>
<evidence type="ECO:0000313" key="1">
    <source>
        <dbReference type="EMBL" id="SEQ40088.1"/>
    </source>
</evidence>
<protein>
    <submittedName>
        <fullName evidence="1">Uncharacterized protein</fullName>
    </submittedName>
</protein>
<sequence>MIKNIFRAFPRLRQGRALARQSSALLACGLLATIPNAFLSCKGKDTTNNSGLQAASAAKNTEAVADMNTSSQPLVSPGSNTGNSKVDLDLTKMSATMIYTTIFDMLVMPEDYVEKNIKVKGWFETYTDPYTGEIYYAVVVPDATACCQQGLEFIWPGNHTYPDDFPKPGEDITITGLYKITEIDGVTYNYLEATSVDF</sequence>
<name>A0A1H9FRL2_9SPIR</name>
<keyword evidence="2" id="KW-1185">Reference proteome</keyword>
<dbReference type="EMBL" id="FOFU01000004">
    <property type="protein sequence ID" value="SEQ40088.1"/>
    <property type="molecule type" value="Genomic_DNA"/>
</dbReference>
<evidence type="ECO:0000313" key="2">
    <source>
        <dbReference type="Proteomes" id="UP000182360"/>
    </source>
</evidence>
<dbReference type="Proteomes" id="UP000182360">
    <property type="component" value="Unassembled WGS sequence"/>
</dbReference>